<gene>
    <name evidence="1" type="ORF">AMS66_04875</name>
</gene>
<sequence>MECIVHFQVIYPQPQERKSLRGLIFVGQGQEPATNQLTTMFKDMGFHVRLEDEAQLLFKPTDASANFEYIRVTELDTGEEVYKEDKDLKSILEHLLPRRF</sequence>
<dbReference type="PATRIC" id="fig|1705561.3.peg.661"/>
<dbReference type="EMBL" id="LITU01000036">
    <property type="protein sequence ID" value="KOY17593.1"/>
    <property type="molecule type" value="Genomic_DNA"/>
</dbReference>
<evidence type="ECO:0000313" key="1">
    <source>
        <dbReference type="EMBL" id="KOY17593.1"/>
    </source>
</evidence>
<dbReference type="OrthoDB" id="2639209at2"/>
<evidence type="ECO:0000313" key="2">
    <source>
        <dbReference type="Proteomes" id="UP000037688"/>
    </source>
</evidence>
<organism evidence="1 2">
    <name type="scientific">Paenibacillus xylanivorans</name>
    <dbReference type="NCBI Taxonomy" id="1705561"/>
    <lineage>
        <taxon>Bacteria</taxon>
        <taxon>Bacillati</taxon>
        <taxon>Bacillota</taxon>
        <taxon>Bacilli</taxon>
        <taxon>Bacillales</taxon>
        <taxon>Paenibacillaceae</taxon>
        <taxon>Paenibacillus</taxon>
    </lineage>
</organism>
<dbReference type="RefSeq" id="WP_024632143.1">
    <property type="nucleotide sequence ID" value="NZ_LITU01000036.1"/>
</dbReference>
<name>A0A0M9BRL0_9BACL</name>
<comment type="caution">
    <text evidence="1">The sequence shown here is derived from an EMBL/GenBank/DDBJ whole genome shotgun (WGS) entry which is preliminary data.</text>
</comment>
<dbReference type="Proteomes" id="UP000037688">
    <property type="component" value="Unassembled WGS sequence"/>
</dbReference>
<proteinExistence type="predicted"/>
<keyword evidence="2" id="KW-1185">Reference proteome</keyword>
<dbReference type="AlphaFoldDB" id="A0A0M9BRL0"/>
<protein>
    <submittedName>
        <fullName evidence="1">Uncharacterized protein</fullName>
    </submittedName>
</protein>
<accession>A0A0M9BRL0</accession>
<reference evidence="1 2" key="1">
    <citation type="submission" date="2015-08" db="EMBL/GenBank/DDBJ databases">
        <title>Draft genome sequence of cellulolytic and xylanolytic Paenibacillus sp. A59, isolated from a decaying forest soil from Patagonia, Argentina.</title>
        <authorList>
            <person name="Ghio S."/>
            <person name="Caceres A.M."/>
            <person name="Talia P."/>
            <person name="Grasso D."/>
            <person name="Campos E."/>
        </authorList>
    </citation>
    <scope>NUCLEOTIDE SEQUENCE [LARGE SCALE GENOMIC DNA]</scope>
    <source>
        <strain evidence="1 2">A59</strain>
    </source>
</reference>